<keyword evidence="10" id="KW-1185">Reference proteome</keyword>
<keyword evidence="4" id="KW-0238">DNA-binding</keyword>
<dbReference type="InterPro" id="IPR001789">
    <property type="entry name" value="Sig_transdc_resp-reg_receiver"/>
</dbReference>
<dbReference type="Pfam" id="PF00196">
    <property type="entry name" value="GerE"/>
    <property type="match status" value="1"/>
</dbReference>
<comment type="subcellular location">
    <subcellularLocation>
        <location evidence="1">Cytoplasm</location>
    </subcellularLocation>
</comment>
<dbReference type="GO" id="GO:0000160">
    <property type="term" value="P:phosphorelay signal transduction system"/>
    <property type="evidence" value="ECO:0007669"/>
    <property type="project" value="InterPro"/>
</dbReference>
<gene>
    <name evidence="9" type="ORF">BleG1_0879</name>
</gene>
<dbReference type="KEGG" id="ble:BleG1_0879"/>
<evidence type="ECO:0000256" key="5">
    <source>
        <dbReference type="ARBA" id="ARBA00023163"/>
    </source>
</evidence>
<feature type="modified residue" description="4-aspartylphosphate" evidence="6">
    <location>
        <position position="54"/>
    </location>
</feature>
<dbReference type="SUPFAM" id="SSF52172">
    <property type="entry name" value="CheY-like"/>
    <property type="match status" value="1"/>
</dbReference>
<dbReference type="GO" id="GO:0003677">
    <property type="term" value="F:DNA binding"/>
    <property type="evidence" value="ECO:0007669"/>
    <property type="project" value="UniProtKB-KW"/>
</dbReference>
<dbReference type="InterPro" id="IPR039420">
    <property type="entry name" value="WalR-like"/>
</dbReference>
<dbReference type="CDD" id="cd06170">
    <property type="entry name" value="LuxR_C_like"/>
    <property type="match status" value="1"/>
</dbReference>
<dbReference type="SMART" id="SM00448">
    <property type="entry name" value="REC"/>
    <property type="match status" value="1"/>
</dbReference>
<dbReference type="Gene3D" id="3.40.50.2300">
    <property type="match status" value="1"/>
</dbReference>
<dbReference type="SUPFAM" id="SSF46894">
    <property type="entry name" value="C-terminal effector domain of the bipartite response regulators"/>
    <property type="match status" value="1"/>
</dbReference>
<dbReference type="InterPro" id="IPR011006">
    <property type="entry name" value="CheY-like_superfamily"/>
</dbReference>
<keyword evidence="3" id="KW-0805">Transcription regulation</keyword>
<dbReference type="GO" id="GO:0006355">
    <property type="term" value="P:regulation of DNA-templated transcription"/>
    <property type="evidence" value="ECO:0007669"/>
    <property type="project" value="InterPro"/>
</dbReference>
<dbReference type="Pfam" id="PF00072">
    <property type="entry name" value="Response_reg"/>
    <property type="match status" value="1"/>
</dbReference>
<evidence type="ECO:0000256" key="3">
    <source>
        <dbReference type="ARBA" id="ARBA00023015"/>
    </source>
</evidence>
<proteinExistence type="predicted"/>
<evidence type="ECO:0000256" key="1">
    <source>
        <dbReference type="ARBA" id="ARBA00004496"/>
    </source>
</evidence>
<protein>
    <submittedName>
        <fullName evidence="9">Signal transduction response regulator</fullName>
    </submittedName>
</protein>
<dbReference type="HOGENOM" id="CLU_000445_90_10_9"/>
<evidence type="ECO:0000256" key="6">
    <source>
        <dbReference type="PROSITE-ProRule" id="PRU00169"/>
    </source>
</evidence>
<dbReference type="PANTHER" id="PTHR43214">
    <property type="entry name" value="TWO-COMPONENT RESPONSE REGULATOR"/>
    <property type="match status" value="1"/>
</dbReference>
<dbReference type="Proteomes" id="UP000027142">
    <property type="component" value="Chromosome"/>
</dbReference>
<dbReference type="SMART" id="SM00421">
    <property type="entry name" value="HTH_LUXR"/>
    <property type="match status" value="1"/>
</dbReference>
<dbReference type="EMBL" id="CP003923">
    <property type="protein sequence ID" value="AIC93487.1"/>
    <property type="molecule type" value="Genomic_DNA"/>
</dbReference>
<dbReference type="InterPro" id="IPR000792">
    <property type="entry name" value="Tscrpt_reg_LuxR_C"/>
</dbReference>
<dbReference type="PATRIC" id="fig|1246626.3.peg.884"/>
<dbReference type="GO" id="GO:0005737">
    <property type="term" value="C:cytoplasm"/>
    <property type="evidence" value="ECO:0007669"/>
    <property type="project" value="UniProtKB-SubCell"/>
</dbReference>
<dbReference type="PROSITE" id="PS50110">
    <property type="entry name" value="RESPONSE_REGULATORY"/>
    <property type="match status" value="1"/>
</dbReference>
<evidence type="ECO:0000313" key="10">
    <source>
        <dbReference type="Proteomes" id="UP000027142"/>
    </source>
</evidence>
<evidence type="ECO:0000256" key="2">
    <source>
        <dbReference type="ARBA" id="ARBA00022553"/>
    </source>
</evidence>
<dbReference type="STRING" id="1246626.BleG1_0879"/>
<accession>A0A060LTM2</accession>
<evidence type="ECO:0000259" key="8">
    <source>
        <dbReference type="PROSITE" id="PS50110"/>
    </source>
</evidence>
<feature type="domain" description="HTH luxR-type" evidence="7">
    <location>
        <begin position="137"/>
        <end position="199"/>
    </location>
</feature>
<organism evidence="9 10">
    <name type="scientific">Shouchella lehensis G1</name>
    <dbReference type="NCBI Taxonomy" id="1246626"/>
    <lineage>
        <taxon>Bacteria</taxon>
        <taxon>Bacillati</taxon>
        <taxon>Bacillota</taxon>
        <taxon>Bacilli</taxon>
        <taxon>Bacillales</taxon>
        <taxon>Bacillaceae</taxon>
        <taxon>Shouchella</taxon>
    </lineage>
</organism>
<dbReference type="PRINTS" id="PR00038">
    <property type="entry name" value="HTHLUXR"/>
</dbReference>
<evidence type="ECO:0000256" key="4">
    <source>
        <dbReference type="ARBA" id="ARBA00023125"/>
    </source>
</evidence>
<sequence length="203" mass="22665">MIHIFIAEDQTILRDALTSLIHLEADMNVIGQARTGKEVLASPIIQKVDVLLMDIEMPEGTGLETAAKLKDIGFNGKIALLTTFSRAGYIESAMRIGVNGYLLKDEAIEDLVHGIRRVYRGDTVVSQALHQQLFQLQHNPLTEREQQLLSSILIGKTTEMMAKEHFLSIGTVRNYLSTAMQKLQTTNRFEAAQKANEKGWLTS</sequence>
<dbReference type="InterPro" id="IPR016032">
    <property type="entry name" value="Sig_transdc_resp-reg_C-effctor"/>
</dbReference>
<dbReference type="PROSITE" id="PS50043">
    <property type="entry name" value="HTH_LUXR_2"/>
    <property type="match status" value="1"/>
</dbReference>
<dbReference type="PANTHER" id="PTHR43214:SF42">
    <property type="entry name" value="TRANSCRIPTIONAL REGULATORY PROTEIN DESR"/>
    <property type="match status" value="1"/>
</dbReference>
<feature type="domain" description="Response regulatory" evidence="8">
    <location>
        <begin position="3"/>
        <end position="119"/>
    </location>
</feature>
<reference evidence="9 10" key="1">
    <citation type="journal article" date="2014" name="Gene">
        <title>A comparative genomic analysis of the alkalitolerant soil bacterium Bacillus lehensis G1.</title>
        <authorList>
            <person name="Noor Y.M."/>
            <person name="Samsulrizal N.H."/>
            <person name="Jema'on N.A."/>
            <person name="Low K.O."/>
            <person name="Ramli A.N."/>
            <person name="Alias N.I."/>
            <person name="Damis S.I."/>
            <person name="Fuzi S.F."/>
            <person name="Isa M.N."/>
            <person name="Murad A.M."/>
            <person name="Raih M.F."/>
            <person name="Bakar F.D."/>
            <person name="Najimudin N."/>
            <person name="Mahadi N.M."/>
            <person name="Illias R.M."/>
        </authorList>
    </citation>
    <scope>NUCLEOTIDE SEQUENCE [LARGE SCALE GENOMIC DNA]</scope>
    <source>
        <strain evidence="9 10">G1</strain>
    </source>
</reference>
<dbReference type="eggNOG" id="COG2197">
    <property type="taxonomic scope" value="Bacteria"/>
</dbReference>
<dbReference type="AlphaFoldDB" id="A0A060LTM2"/>
<dbReference type="RefSeq" id="WP_038477621.1">
    <property type="nucleotide sequence ID" value="NZ_CP003923.1"/>
</dbReference>
<evidence type="ECO:0000313" key="9">
    <source>
        <dbReference type="EMBL" id="AIC93487.1"/>
    </source>
</evidence>
<keyword evidence="5" id="KW-0804">Transcription</keyword>
<keyword evidence="2 6" id="KW-0597">Phosphoprotein</keyword>
<evidence type="ECO:0000259" key="7">
    <source>
        <dbReference type="PROSITE" id="PS50043"/>
    </source>
</evidence>
<name>A0A060LTM2_9BACI</name>
<dbReference type="OrthoDB" id="9780153at2"/>